<evidence type="ECO:0008006" key="3">
    <source>
        <dbReference type="Google" id="ProtNLM"/>
    </source>
</evidence>
<accession>A0A8E0WQC6</accession>
<sequence length="191" mass="21292">MTQKKSKSGPEELSCFYLDWPAHPQFRYMRWYWKTDGARIGIAAPVLAKLNPSGHQAARHDLLLPSNAPGEYADLRYLLERYDATQPVIERNGYAQFNIILDADRALHADWELVRAWALSYFVRELQLAAVLVLHAPFLAGSANEPHVHILVPARRLTANGFGLHARDTCSDAGAAEALASWLAFNGVEAV</sequence>
<reference evidence="1 2" key="1">
    <citation type="submission" date="2014-05" db="EMBL/GenBank/DDBJ databases">
        <title>Genome Announcement of Sphingobium lucknowense F2.</title>
        <authorList>
            <person name="Lal R."/>
            <person name="Negi V."/>
            <person name="Lata P."/>
            <person name="Sangwan N."/>
            <person name="Gupta S.K."/>
            <person name="Rao D.L.N."/>
            <person name="Das S."/>
        </authorList>
    </citation>
    <scope>NUCLEOTIDE SEQUENCE [LARGE SCALE GENOMIC DNA]</scope>
    <source>
        <strain evidence="1 2">F2</strain>
    </source>
</reference>
<dbReference type="Gene3D" id="3.30.930.30">
    <property type="match status" value="1"/>
</dbReference>
<evidence type="ECO:0000313" key="2">
    <source>
        <dbReference type="Proteomes" id="UP000028135"/>
    </source>
</evidence>
<protein>
    <recommendedName>
        <fullName evidence="3">MobA/MobL protein domain-containing protein</fullName>
    </recommendedName>
</protein>
<organism evidence="1 2">
    <name type="scientific">Sphingobium indicum F2</name>
    <dbReference type="NCBI Taxonomy" id="1450518"/>
    <lineage>
        <taxon>Bacteria</taxon>
        <taxon>Pseudomonadati</taxon>
        <taxon>Pseudomonadota</taxon>
        <taxon>Alphaproteobacteria</taxon>
        <taxon>Sphingomonadales</taxon>
        <taxon>Sphingomonadaceae</taxon>
        <taxon>Sphingobium</taxon>
    </lineage>
</organism>
<dbReference type="EMBL" id="JANF02000073">
    <property type="protein sequence ID" value="KER35474.1"/>
    <property type="molecule type" value="Genomic_DNA"/>
</dbReference>
<proteinExistence type="predicted"/>
<dbReference type="AlphaFoldDB" id="A0A8E0WQC6"/>
<evidence type="ECO:0000313" key="1">
    <source>
        <dbReference type="EMBL" id="KER35474.1"/>
    </source>
</evidence>
<comment type="caution">
    <text evidence="1">The sequence shown here is derived from an EMBL/GenBank/DDBJ whole genome shotgun (WGS) entry which is preliminary data.</text>
</comment>
<gene>
    <name evidence="1" type="ORF">AL00_16040</name>
</gene>
<dbReference type="Proteomes" id="UP000028135">
    <property type="component" value="Unassembled WGS sequence"/>
</dbReference>
<dbReference type="RefSeq" id="WP_020819306.1">
    <property type="nucleotide sequence ID" value="NZ_JANF02000073.1"/>
</dbReference>
<name>A0A8E0WQC6_9SPHN</name>